<comment type="similarity">
    <text evidence="1">Belongs to the peptidase S13 family.</text>
</comment>
<evidence type="ECO:0000256" key="2">
    <source>
        <dbReference type="ARBA" id="ARBA00022801"/>
    </source>
</evidence>
<organism evidence="3 4">
    <name type="scientific">Flagellimonas iocasae</name>
    <dbReference type="NCBI Taxonomy" id="2055905"/>
    <lineage>
        <taxon>Bacteria</taxon>
        <taxon>Pseudomonadati</taxon>
        <taxon>Bacteroidota</taxon>
        <taxon>Flavobacteriia</taxon>
        <taxon>Flavobacteriales</taxon>
        <taxon>Flavobacteriaceae</taxon>
        <taxon>Flagellimonas</taxon>
    </lineage>
</organism>
<keyword evidence="2 3" id="KW-0378">Hydrolase</keyword>
<dbReference type="EMBL" id="JBHUHU010000001">
    <property type="protein sequence ID" value="MFD2098186.1"/>
    <property type="molecule type" value="Genomic_DNA"/>
</dbReference>
<accession>A0ABW4XUK4</accession>
<gene>
    <name evidence="3" type="ORF">ACFSJE_00280</name>
</gene>
<dbReference type="Proteomes" id="UP001597342">
    <property type="component" value="Unassembled WGS sequence"/>
</dbReference>
<keyword evidence="3" id="KW-0645">Protease</keyword>
<sequence>MNHPMHPYYSQKFNSLTIIFIIGLFFFSGCSSVQKALKNQLEDSSLENSFHGLVVVDAKTQKIVVDYNGNRYFTPASNTKIATFYSGTKLLPHTIPTLKYASQNETLFIEGTGDPSWLHPRLADSTAIQWLKEQGTIALYTENSEESRFGPGWAWEDYDSYFSPEKSTIPLYGNVVTINQGEELSVIPNYFAAVVEVKDTTLKRDELVNQFYSSPEKIDTLEVPYITSDALTQKLLENILGTSVELAEHFPSVEKKTLYGMETDSIFKDMLFESDNFLAEQLLMVASSTLSDTLSTQKTIAYMLENHLSDLEQPPRWVDGSGLSRYNLFTPKSFVQILQKIYDEIPEERLFALMPMWDASGTVKKWKDPSIEPFIFAKSGSLGNNYNLCGYLKTKSGKWLIFSFMNNHFKVPTAEIRNTIYTTLKALHDRY</sequence>
<dbReference type="RefSeq" id="WP_379828922.1">
    <property type="nucleotide sequence ID" value="NZ_JBHUHU010000001.1"/>
</dbReference>
<keyword evidence="4" id="KW-1185">Reference proteome</keyword>
<reference evidence="4" key="1">
    <citation type="journal article" date="2019" name="Int. J. Syst. Evol. Microbiol.">
        <title>The Global Catalogue of Microorganisms (GCM) 10K type strain sequencing project: providing services to taxonomists for standard genome sequencing and annotation.</title>
        <authorList>
            <consortium name="The Broad Institute Genomics Platform"/>
            <consortium name="The Broad Institute Genome Sequencing Center for Infectious Disease"/>
            <person name="Wu L."/>
            <person name="Ma J."/>
        </authorList>
    </citation>
    <scope>NUCLEOTIDE SEQUENCE [LARGE SCALE GENOMIC DNA]</scope>
    <source>
        <strain evidence="4">JCM 3389</strain>
    </source>
</reference>
<dbReference type="Pfam" id="PF02113">
    <property type="entry name" value="Peptidase_S13"/>
    <property type="match status" value="2"/>
</dbReference>
<name>A0ABW4XUK4_9FLAO</name>
<dbReference type="PANTHER" id="PTHR30023">
    <property type="entry name" value="D-ALANYL-D-ALANINE CARBOXYPEPTIDASE"/>
    <property type="match status" value="1"/>
</dbReference>
<comment type="caution">
    <text evidence="3">The sequence shown here is derived from an EMBL/GenBank/DDBJ whole genome shotgun (WGS) entry which is preliminary data.</text>
</comment>
<dbReference type="InterPro" id="IPR000667">
    <property type="entry name" value="Peptidase_S13"/>
</dbReference>
<keyword evidence="3" id="KW-0121">Carboxypeptidase</keyword>
<dbReference type="PANTHER" id="PTHR30023:SF0">
    <property type="entry name" value="PENICILLIN-SENSITIVE CARBOXYPEPTIDASE A"/>
    <property type="match status" value="1"/>
</dbReference>
<dbReference type="GO" id="GO:0009002">
    <property type="term" value="F:serine-type D-Ala-D-Ala carboxypeptidase activity"/>
    <property type="evidence" value="ECO:0007669"/>
    <property type="project" value="UniProtKB-EC"/>
</dbReference>
<dbReference type="Gene3D" id="3.40.710.10">
    <property type="entry name" value="DD-peptidase/beta-lactamase superfamily"/>
    <property type="match status" value="2"/>
</dbReference>
<protein>
    <submittedName>
        <fullName evidence="3">D-alanyl-D-alanine carboxypeptidase</fullName>
        <ecNumber evidence="3">3.4.16.4</ecNumber>
    </submittedName>
</protein>
<dbReference type="InterPro" id="IPR012338">
    <property type="entry name" value="Beta-lactam/transpept-like"/>
</dbReference>
<dbReference type="SUPFAM" id="SSF56601">
    <property type="entry name" value="beta-lactamase/transpeptidase-like"/>
    <property type="match status" value="1"/>
</dbReference>
<dbReference type="EC" id="3.4.16.4" evidence="3"/>
<proteinExistence type="inferred from homology"/>
<evidence type="ECO:0000313" key="4">
    <source>
        <dbReference type="Proteomes" id="UP001597342"/>
    </source>
</evidence>
<evidence type="ECO:0000313" key="3">
    <source>
        <dbReference type="EMBL" id="MFD2098186.1"/>
    </source>
</evidence>
<evidence type="ECO:0000256" key="1">
    <source>
        <dbReference type="ARBA" id="ARBA00006096"/>
    </source>
</evidence>
<dbReference type="PRINTS" id="PR00922">
    <property type="entry name" value="DADACBPTASE3"/>
</dbReference>